<name>A0A1B6JFA5_9HEMI</name>
<dbReference type="EMBL" id="GECU01009872">
    <property type="protein sequence ID" value="JAS97834.1"/>
    <property type="molecule type" value="Transcribed_RNA"/>
</dbReference>
<sequence>DFKCNDCKRDNPTSVSSNASSSLTTTVTKEFLISVLESFKQEVSGELKKYSEQFEEFRTSVQFLSDNIDKSNDLTAKLREEYAAMRKENEHLQEQNKKLNETVTDLRTRVRNLEQYTRKNNIEISGIPQTPNENSLNLLKDVGRAMGQELVEAQVSAVHRVPTYKADRTPSIVVQFTGRMQRDA</sequence>
<feature type="non-terminal residue" evidence="2">
    <location>
        <position position="184"/>
    </location>
</feature>
<feature type="coiled-coil region" evidence="1">
    <location>
        <begin position="68"/>
        <end position="116"/>
    </location>
</feature>
<dbReference type="InterPro" id="IPR004244">
    <property type="entry name" value="Transposase_22"/>
</dbReference>
<reference evidence="2" key="1">
    <citation type="submission" date="2015-11" db="EMBL/GenBank/DDBJ databases">
        <title>De novo transcriptome assembly of four potential Pierce s Disease insect vectors from Arizona vineyards.</title>
        <authorList>
            <person name="Tassone E.E."/>
        </authorList>
    </citation>
    <scope>NUCLEOTIDE SEQUENCE</scope>
</reference>
<feature type="non-terminal residue" evidence="2">
    <location>
        <position position="1"/>
    </location>
</feature>
<accession>A0A1B6JFA5</accession>
<keyword evidence="1" id="KW-0175">Coiled coil</keyword>
<evidence type="ECO:0000256" key="1">
    <source>
        <dbReference type="SAM" id="Coils"/>
    </source>
</evidence>
<dbReference type="PANTHER" id="PTHR11505">
    <property type="entry name" value="L1 TRANSPOSABLE ELEMENT-RELATED"/>
    <property type="match status" value="1"/>
</dbReference>
<proteinExistence type="predicted"/>
<evidence type="ECO:0000313" key="2">
    <source>
        <dbReference type="EMBL" id="JAS97834.1"/>
    </source>
</evidence>
<gene>
    <name evidence="2" type="ORF">g.9587</name>
</gene>
<dbReference type="AlphaFoldDB" id="A0A1B6JFA5"/>
<protein>
    <submittedName>
        <fullName evidence="2">Uncharacterized protein</fullName>
    </submittedName>
</protein>
<organism evidence="2">
    <name type="scientific">Homalodisca liturata</name>
    <dbReference type="NCBI Taxonomy" id="320908"/>
    <lineage>
        <taxon>Eukaryota</taxon>
        <taxon>Metazoa</taxon>
        <taxon>Ecdysozoa</taxon>
        <taxon>Arthropoda</taxon>
        <taxon>Hexapoda</taxon>
        <taxon>Insecta</taxon>
        <taxon>Pterygota</taxon>
        <taxon>Neoptera</taxon>
        <taxon>Paraneoptera</taxon>
        <taxon>Hemiptera</taxon>
        <taxon>Auchenorrhyncha</taxon>
        <taxon>Membracoidea</taxon>
        <taxon>Cicadellidae</taxon>
        <taxon>Cicadellinae</taxon>
        <taxon>Proconiini</taxon>
        <taxon>Homalodisca</taxon>
    </lineage>
</organism>